<evidence type="ECO:0000313" key="3">
    <source>
        <dbReference type="Proteomes" id="UP001597214"/>
    </source>
</evidence>
<keyword evidence="1" id="KW-1133">Transmembrane helix</keyword>
<evidence type="ECO:0000256" key="1">
    <source>
        <dbReference type="SAM" id="Phobius"/>
    </source>
</evidence>
<keyword evidence="3" id="KW-1185">Reference proteome</keyword>
<reference evidence="3" key="1">
    <citation type="journal article" date="2019" name="Int. J. Syst. Evol. Microbiol.">
        <title>The Global Catalogue of Microorganisms (GCM) 10K type strain sequencing project: providing services to taxonomists for standard genome sequencing and annotation.</title>
        <authorList>
            <consortium name="The Broad Institute Genomics Platform"/>
            <consortium name="The Broad Institute Genome Sequencing Center for Infectious Disease"/>
            <person name="Wu L."/>
            <person name="Ma J."/>
        </authorList>
    </citation>
    <scope>NUCLEOTIDE SEQUENCE [LARGE SCALE GENOMIC DNA]</scope>
    <source>
        <strain evidence="3">CCUG 49339</strain>
    </source>
</reference>
<accession>A0ABW4LNB4</accession>
<dbReference type="Pfam" id="PF06898">
    <property type="entry name" value="YqfD"/>
    <property type="match status" value="1"/>
</dbReference>
<sequence length="395" mass="45578">MKNQWTNFFSGHVKIKIYGKGIERFINECVRQNIMIWEVNKQKDSSVTCSLHLSDVHKLRRIVRKNDCKLKFLKGGGVPFLIRRAFYNSGFMIGTVFCIFILFILSNMVWGIEIEGAKPETEHIIRKELQAMGIKAGTFQFLVEDVESVQKHLSEKIQNITWVGVELNGTTYHFQVVEKNQPKETEYFSPRHLVAKKKAIITNMFVEEGQPLVAINDYVKEGDLLVSGFIGKEGQTKVVSARGEIMGETWYEAHVSVPLKTTFRVLTGSSKTTHYIRFFHFDLPVWGFGKHKFSEYQTDLEYKSFRFLKWDVPIGYKKKVVLESEQVERVYSEEEAIKTAMANGRKEIKQRLDEHAMIKGEKVLRQSINNGKVNLSIHYQVLEEISVGQPIIQGD</sequence>
<protein>
    <submittedName>
        <fullName evidence="2">Sporulation protein YqfD</fullName>
    </submittedName>
</protein>
<dbReference type="Proteomes" id="UP001597214">
    <property type="component" value="Unassembled WGS sequence"/>
</dbReference>
<comment type="caution">
    <text evidence="2">The sequence shown here is derived from an EMBL/GenBank/DDBJ whole genome shotgun (WGS) entry which is preliminary data.</text>
</comment>
<feature type="transmembrane region" description="Helical" evidence="1">
    <location>
        <begin position="91"/>
        <end position="112"/>
    </location>
</feature>
<organism evidence="2 3">
    <name type="scientific">Bacillus salitolerans</name>
    <dbReference type="NCBI Taxonomy" id="1437434"/>
    <lineage>
        <taxon>Bacteria</taxon>
        <taxon>Bacillati</taxon>
        <taxon>Bacillota</taxon>
        <taxon>Bacilli</taxon>
        <taxon>Bacillales</taxon>
        <taxon>Bacillaceae</taxon>
        <taxon>Bacillus</taxon>
    </lineage>
</organism>
<dbReference type="PIRSF" id="PIRSF029895">
    <property type="entry name" value="SpoIV"/>
    <property type="match status" value="1"/>
</dbReference>
<dbReference type="InterPro" id="IPR010690">
    <property type="entry name" value="YqfD"/>
</dbReference>
<dbReference type="EMBL" id="JBHUEM010000009">
    <property type="protein sequence ID" value="MFD1736597.1"/>
    <property type="molecule type" value="Genomic_DNA"/>
</dbReference>
<name>A0ABW4LNB4_9BACI</name>
<dbReference type="RefSeq" id="WP_377927760.1">
    <property type="nucleotide sequence ID" value="NZ_JBHUEM010000009.1"/>
</dbReference>
<keyword evidence="1" id="KW-0812">Transmembrane</keyword>
<evidence type="ECO:0000313" key="2">
    <source>
        <dbReference type="EMBL" id="MFD1736597.1"/>
    </source>
</evidence>
<gene>
    <name evidence="2" type="primary">yqfD</name>
    <name evidence="2" type="ORF">ACFSCX_08465</name>
</gene>
<dbReference type="NCBIfam" id="TIGR02876">
    <property type="entry name" value="spore_yqfD"/>
    <property type="match status" value="1"/>
</dbReference>
<keyword evidence="1" id="KW-0472">Membrane</keyword>
<proteinExistence type="predicted"/>